<keyword evidence="6" id="KW-1185">Reference proteome</keyword>
<dbReference type="GO" id="GO:0016746">
    <property type="term" value="F:acyltransferase activity"/>
    <property type="evidence" value="ECO:0007669"/>
    <property type="project" value="UniProtKB-KW"/>
</dbReference>
<keyword evidence="1" id="KW-0808">Transferase</keyword>
<name>A0ABQ5QX85_9ACTN</name>
<evidence type="ECO:0000256" key="3">
    <source>
        <dbReference type="SAM" id="MobiDB-lite"/>
    </source>
</evidence>
<dbReference type="EMBL" id="BSDI01000021">
    <property type="protein sequence ID" value="GLH99148.1"/>
    <property type="molecule type" value="Genomic_DNA"/>
</dbReference>
<feature type="region of interest" description="Disordered" evidence="3">
    <location>
        <begin position="205"/>
        <end position="224"/>
    </location>
</feature>
<comment type="caution">
    <text evidence="5">The sequence shown here is derived from an EMBL/GenBank/DDBJ whole genome shotgun (WGS) entry which is preliminary data.</text>
</comment>
<reference evidence="5" key="1">
    <citation type="submission" date="2022-12" db="EMBL/GenBank/DDBJ databases">
        <title>New Phytohabitans aurantiacus sp. RD004123 nov., an actinomycete isolated from soil.</title>
        <authorList>
            <person name="Triningsih D.W."/>
            <person name="Harunari E."/>
            <person name="Igarashi Y."/>
        </authorList>
    </citation>
    <scope>NUCLEOTIDE SEQUENCE</scope>
    <source>
        <strain evidence="5">RD004123</strain>
    </source>
</reference>
<dbReference type="SMART" id="SM00563">
    <property type="entry name" value="PlsC"/>
    <property type="match status" value="1"/>
</dbReference>
<gene>
    <name evidence="5" type="primary">plsC_1</name>
    <name evidence="5" type="ORF">Pa4123_44230</name>
</gene>
<dbReference type="PANTHER" id="PTHR10434">
    <property type="entry name" value="1-ACYL-SN-GLYCEROL-3-PHOSPHATE ACYLTRANSFERASE"/>
    <property type="match status" value="1"/>
</dbReference>
<evidence type="ECO:0000259" key="4">
    <source>
        <dbReference type="SMART" id="SM00563"/>
    </source>
</evidence>
<dbReference type="SUPFAM" id="SSF69593">
    <property type="entry name" value="Glycerol-3-phosphate (1)-acyltransferase"/>
    <property type="match status" value="1"/>
</dbReference>
<sequence length="224" mass="23211">MVLAAFGRLRVTGAVPDGPVILAANHISPVDPVVLLAACHAIGVAPRVMATAGVFRAPVVGAVLRRAGYLRVARGTASVTQALHDAIEAVAAGDPVLIYPEGRIGLAPGMWPERGKTGVARLAEATGVPVVPVAQWGAHEIAPYAAPRGAVRGLARSVLRRPQVSVHFGRPVSLAGTGSAREATDRVMAAIADALLPLRAAEPDVPRWHDPTRPIDPSRARLAP</sequence>
<protein>
    <submittedName>
        <fullName evidence="5">1-acyl-sn-glycerol-3-phosphate acyltransferase</fullName>
    </submittedName>
</protein>
<dbReference type="CDD" id="cd07989">
    <property type="entry name" value="LPLAT_AGPAT-like"/>
    <property type="match status" value="1"/>
</dbReference>
<dbReference type="Pfam" id="PF01553">
    <property type="entry name" value="Acyltransferase"/>
    <property type="match status" value="1"/>
</dbReference>
<dbReference type="PANTHER" id="PTHR10434:SF11">
    <property type="entry name" value="1-ACYL-SN-GLYCEROL-3-PHOSPHATE ACYLTRANSFERASE"/>
    <property type="match status" value="1"/>
</dbReference>
<dbReference type="Proteomes" id="UP001144280">
    <property type="component" value="Unassembled WGS sequence"/>
</dbReference>
<organism evidence="5 6">
    <name type="scientific">Phytohabitans aurantiacus</name>
    <dbReference type="NCBI Taxonomy" id="3016789"/>
    <lineage>
        <taxon>Bacteria</taxon>
        <taxon>Bacillati</taxon>
        <taxon>Actinomycetota</taxon>
        <taxon>Actinomycetes</taxon>
        <taxon>Micromonosporales</taxon>
        <taxon>Micromonosporaceae</taxon>
    </lineage>
</organism>
<feature type="domain" description="Phospholipid/glycerol acyltransferase" evidence="4">
    <location>
        <begin position="20"/>
        <end position="138"/>
    </location>
</feature>
<keyword evidence="2 5" id="KW-0012">Acyltransferase</keyword>
<evidence type="ECO:0000256" key="2">
    <source>
        <dbReference type="ARBA" id="ARBA00023315"/>
    </source>
</evidence>
<dbReference type="InterPro" id="IPR002123">
    <property type="entry name" value="Plipid/glycerol_acylTrfase"/>
</dbReference>
<proteinExistence type="predicted"/>
<accession>A0ABQ5QX85</accession>
<evidence type="ECO:0000256" key="1">
    <source>
        <dbReference type="ARBA" id="ARBA00022679"/>
    </source>
</evidence>
<evidence type="ECO:0000313" key="6">
    <source>
        <dbReference type="Proteomes" id="UP001144280"/>
    </source>
</evidence>
<evidence type="ECO:0000313" key="5">
    <source>
        <dbReference type="EMBL" id="GLH99148.1"/>
    </source>
</evidence>